<proteinExistence type="predicted"/>
<gene>
    <name evidence="1" type="ORF">C1O25_14610</name>
</gene>
<organism evidence="1 2">
    <name type="scientific">Vibrio diazotrophicus</name>
    <dbReference type="NCBI Taxonomy" id="685"/>
    <lineage>
        <taxon>Bacteria</taxon>
        <taxon>Pseudomonadati</taxon>
        <taxon>Pseudomonadota</taxon>
        <taxon>Gammaproteobacteria</taxon>
        <taxon>Vibrionales</taxon>
        <taxon>Vibrionaceae</taxon>
        <taxon>Vibrio</taxon>
    </lineage>
</organism>
<reference evidence="1 2" key="1">
    <citation type="submission" date="2018-01" db="EMBL/GenBank/DDBJ databases">
        <title>Draft genome sequences of six Vibrio diazotrophicus strains isolated from deep-sea sediments of the Baltic Sea.</title>
        <authorList>
            <person name="Castillo D."/>
            <person name="Vandieken V."/>
            <person name="Chiang O."/>
            <person name="Middelboe M."/>
        </authorList>
    </citation>
    <scope>NUCLEOTIDE SEQUENCE [LARGE SCALE GENOMIC DNA]</scope>
    <source>
        <strain evidence="1 2">65.10M</strain>
    </source>
</reference>
<protein>
    <submittedName>
        <fullName evidence="1">Uncharacterized protein</fullName>
    </submittedName>
</protein>
<accession>A0ABX4W7W3</accession>
<evidence type="ECO:0000313" key="1">
    <source>
        <dbReference type="EMBL" id="PNH99853.1"/>
    </source>
</evidence>
<dbReference type="Proteomes" id="UP000236547">
    <property type="component" value="Unassembled WGS sequence"/>
</dbReference>
<dbReference type="EMBL" id="POSM01000022">
    <property type="protein sequence ID" value="PNH99853.1"/>
    <property type="molecule type" value="Genomic_DNA"/>
</dbReference>
<comment type="caution">
    <text evidence="1">The sequence shown here is derived from an EMBL/GenBank/DDBJ whole genome shotgun (WGS) entry which is preliminary data.</text>
</comment>
<name>A0ABX4W7W3_VIBDI</name>
<keyword evidence="2" id="KW-1185">Reference proteome</keyword>
<sequence>MLVKNISQELKSEVSKRNWFSYWKHFKTNKEVYCSEINCLDKAEFGALVKKSSLDDESIFVIGLCTCHGKNIDQTHNHTIDLSPDAELINFNLTL</sequence>
<evidence type="ECO:0000313" key="2">
    <source>
        <dbReference type="Proteomes" id="UP000236547"/>
    </source>
</evidence>
<dbReference type="RefSeq" id="WP_102963874.1">
    <property type="nucleotide sequence ID" value="NZ_POSL01000013.1"/>
</dbReference>